<evidence type="ECO:0000259" key="8">
    <source>
        <dbReference type="SMART" id="SM00702"/>
    </source>
</evidence>
<feature type="domain" description="Prolyl 4-hydroxylase alpha subunit" evidence="8">
    <location>
        <begin position="96"/>
        <end position="299"/>
    </location>
</feature>
<evidence type="ECO:0000256" key="1">
    <source>
        <dbReference type="ARBA" id="ARBA00001961"/>
    </source>
</evidence>
<accession>A0A815CJU7</accession>
<keyword evidence="2" id="KW-0479">Metal-binding</keyword>
<feature type="signal peptide" evidence="7">
    <location>
        <begin position="1"/>
        <end position="24"/>
    </location>
</feature>
<name>A0A815CJU7_9BILA</name>
<evidence type="ECO:0000313" key="11">
    <source>
        <dbReference type="EMBL" id="CAF3560511.1"/>
    </source>
</evidence>
<dbReference type="GO" id="GO:0005783">
    <property type="term" value="C:endoplasmic reticulum"/>
    <property type="evidence" value="ECO:0007669"/>
    <property type="project" value="TreeGrafter"/>
</dbReference>
<dbReference type="EMBL" id="CAJOAY010001851">
    <property type="protein sequence ID" value="CAF3894044.1"/>
    <property type="molecule type" value="Genomic_DNA"/>
</dbReference>
<organism evidence="9 14">
    <name type="scientific">Adineta steineri</name>
    <dbReference type="NCBI Taxonomy" id="433720"/>
    <lineage>
        <taxon>Eukaryota</taxon>
        <taxon>Metazoa</taxon>
        <taxon>Spiralia</taxon>
        <taxon>Gnathifera</taxon>
        <taxon>Rotifera</taxon>
        <taxon>Eurotatoria</taxon>
        <taxon>Bdelloidea</taxon>
        <taxon>Adinetida</taxon>
        <taxon>Adinetidae</taxon>
        <taxon>Adineta</taxon>
    </lineage>
</organism>
<comment type="cofactor">
    <cofactor evidence="1">
        <name>L-ascorbate</name>
        <dbReference type="ChEBI" id="CHEBI:38290"/>
    </cofactor>
</comment>
<feature type="chain" id="PRO_5035604180" description="Prolyl 4-hydroxylase alpha subunit domain-containing protein" evidence="7">
    <location>
        <begin position="25"/>
        <end position="318"/>
    </location>
</feature>
<dbReference type="Gene3D" id="2.60.120.620">
    <property type="entry name" value="q2cbj1_9rhob like domain"/>
    <property type="match status" value="1"/>
</dbReference>
<keyword evidence="3" id="KW-0847">Vitamin C</keyword>
<evidence type="ECO:0000256" key="7">
    <source>
        <dbReference type="SAM" id="SignalP"/>
    </source>
</evidence>
<gene>
    <name evidence="10" type="ORF">IZO911_LOCUS35414</name>
    <name evidence="9" type="ORF">JYZ213_LOCUS31461</name>
    <name evidence="11" type="ORF">KXQ929_LOCUS3117</name>
    <name evidence="13" type="ORF">OKA104_LOCUS23815</name>
    <name evidence="12" type="ORF">OXD698_LOCUS15509</name>
</gene>
<keyword evidence="6" id="KW-0408">Iron</keyword>
<dbReference type="Proteomes" id="UP000663881">
    <property type="component" value="Unassembled WGS sequence"/>
</dbReference>
<dbReference type="GO" id="GO:0031418">
    <property type="term" value="F:L-ascorbic acid binding"/>
    <property type="evidence" value="ECO:0007669"/>
    <property type="project" value="UniProtKB-KW"/>
</dbReference>
<dbReference type="Proteomes" id="UP000663845">
    <property type="component" value="Unassembled WGS sequence"/>
</dbReference>
<dbReference type="InterPro" id="IPR044862">
    <property type="entry name" value="Pro_4_hyd_alph_FE2OG_OXY"/>
</dbReference>
<evidence type="ECO:0000313" key="13">
    <source>
        <dbReference type="EMBL" id="CAF3894044.1"/>
    </source>
</evidence>
<dbReference type="Proteomes" id="UP000663868">
    <property type="component" value="Unassembled WGS sequence"/>
</dbReference>
<dbReference type="EMBL" id="CAJNOG010000531">
    <property type="protein sequence ID" value="CAF1285218.1"/>
    <property type="molecule type" value="Genomic_DNA"/>
</dbReference>
<dbReference type="EMBL" id="CAJOAZ010001024">
    <property type="protein sequence ID" value="CAF3751999.1"/>
    <property type="molecule type" value="Genomic_DNA"/>
</dbReference>
<dbReference type="InterPro" id="IPR045054">
    <property type="entry name" value="P4HA-like"/>
</dbReference>
<protein>
    <recommendedName>
        <fullName evidence="8">Prolyl 4-hydroxylase alpha subunit domain-containing protein</fullName>
    </recommendedName>
</protein>
<dbReference type="Proteomes" id="UP000663844">
    <property type="component" value="Unassembled WGS sequence"/>
</dbReference>
<dbReference type="PANTHER" id="PTHR10869">
    <property type="entry name" value="PROLYL 4-HYDROXYLASE ALPHA SUBUNIT"/>
    <property type="match status" value="1"/>
</dbReference>
<evidence type="ECO:0000256" key="6">
    <source>
        <dbReference type="ARBA" id="ARBA00023004"/>
    </source>
</evidence>
<dbReference type="AlphaFoldDB" id="A0A815CJU7"/>
<dbReference type="InterPro" id="IPR006620">
    <property type="entry name" value="Pro_4_hyd_alph"/>
</dbReference>
<evidence type="ECO:0000256" key="4">
    <source>
        <dbReference type="ARBA" id="ARBA00022964"/>
    </source>
</evidence>
<evidence type="ECO:0000313" key="9">
    <source>
        <dbReference type="EMBL" id="CAF1285218.1"/>
    </source>
</evidence>
<reference evidence="9" key="1">
    <citation type="submission" date="2021-02" db="EMBL/GenBank/DDBJ databases">
        <authorList>
            <person name="Nowell W R."/>
        </authorList>
    </citation>
    <scope>NUCLEOTIDE SEQUENCE</scope>
</reference>
<dbReference type="GO" id="GO:0004656">
    <property type="term" value="F:procollagen-proline 4-dioxygenase activity"/>
    <property type="evidence" value="ECO:0007669"/>
    <property type="project" value="TreeGrafter"/>
</dbReference>
<keyword evidence="5" id="KW-0560">Oxidoreductase</keyword>
<proteinExistence type="predicted"/>
<dbReference type="PANTHER" id="PTHR10869:SF242">
    <property type="entry name" value="PROLYL 4-HYDROXYLASE ALPHA SUBUNIT DOMAIN-CONTAINING PROTEIN"/>
    <property type="match status" value="1"/>
</dbReference>
<comment type="caution">
    <text evidence="9">The sequence shown here is derived from an EMBL/GenBank/DDBJ whole genome shotgun (WGS) entry which is preliminary data.</text>
</comment>
<dbReference type="GO" id="GO:0005506">
    <property type="term" value="F:iron ion binding"/>
    <property type="evidence" value="ECO:0007669"/>
    <property type="project" value="InterPro"/>
</dbReference>
<dbReference type="EMBL" id="CAJOBB010000098">
    <property type="protein sequence ID" value="CAF3560511.1"/>
    <property type="molecule type" value="Genomic_DNA"/>
</dbReference>
<evidence type="ECO:0000313" key="14">
    <source>
        <dbReference type="Proteomes" id="UP000663845"/>
    </source>
</evidence>
<dbReference type="SMART" id="SM00702">
    <property type="entry name" value="P4Hc"/>
    <property type="match status" value="1"/>
</dbReference>
<dbReference type="Proteomes" id="UP000663860">
    <property type="component" value="Unassembled WGS sequence"/>
</dbReference>
<evidence type="ECO:0000256" key="5">
    <source>
        <dbReference type="ARBA" id="ARBA00023002"/>
    </source>
</evidence>
<evidence type="ECO:0000313" key="10">
    <source>
        <dbReference type="EMBL" id="CAF1325985.1"/>
    </source>
</evidence>
<dbReference type="Pfam" id="PF13640">
    <property type="entry name" value="2OG-FeII_Oxy_3"/>
    <property type="match status" value="1"/>
</dbReference>
<evidence type="ECO:0000256" key="2">
    <source>
        <dbReference type="ARBA" id="ARBA00022723"/>
    </source>
</evidence>
<sequence length="318" mass="37250">MFIRRISTVLFCISISIYLSNVNQIQEKVFKGIKLGLELTIRYLMDLHLYFGNEFIESKISKCDNKTIKQPDTIKVQNGYKCPDHQYKTRMISRSPLIIYIEKFLTEDEMKHLIELAEPWFQPSTIFDKDGILVLDKHRTSSTASIERHETPIVKCIEQRFAEFQGNVDVEYLEPLQVVKYVETQEFKPHFDWFTDLDAIDKIGQRITTFFTYLQSNCSQAATEFLNIKFNKVLHKRFCDILICDKNSAERGIRFRPLAGNSIFWFNIDEQGQGDRLTIHAGRPPIKDGYKIGLNTWTHTKRVPVKLRINEDKPVNRS</sequence>
<evidence type="ECO:0000313" key="12">
    <source>
        <dbReference type="EMBL" id="CAF3751999.1"/>
    </source>
</evidence>
<dbReference type="EMBL" id="CAJNOE010000752">
    <property type="protein sequence ID" value="CAF1325985.1"/>
    <property type="molecule type" value="Genomic_DNA"/>
</dbReference>
<keyword evidence="4" id="KW-0223">Dioxygenase</keyword>
<keyword evidence="7" id="KW-0732">Signal</keyword>
<evidence type="ECO:0000256" key="3">
    <source>
        <dbReference type="ARBA" id="ARBA00022896"/>
    </source>
</evidence>